<dbReference type="EMBL" id="VSRR010102133">
    <property type="protein sequence ID" value="MPC95408.1"/>
    <property type="molecule type" value="Genomic_DNA"/>
</dbReference>
<evidence type="ECO:0000313" key="2">
    <source>
        <dbReference type="EMBL" id="MPC95408.1"/>
    </source>
</evidence>
<name>A0A5B7JQU8_PORTR</name>
<accession>A0A5B7JQU8</accession>
<feature type="compositionally biased region" description="Basic residues" evidence="1">
    <location>
        <begin position="75"/>
        <end position="90"/>
    </location>
</feature>
<comment type="caution">
    <text evidence="2">The sequence shown here is derived from an EMBL/GenBank/DDBJ whole genome shotgun (WGS) entry which is preliminary data.</text>
</comment>
<feature type="region of interest" description="Disordered" evidence="1">
    <location>
        <begin position="1"/>
        <end position="90"/>
    </location>
</feature>
<organism evidence="2 3">
    <name type="scientific">Portunus trituberculatus</name>
    <name type="common">Swimming crab</name>
    <name type="synonym">Neptunus trituberculatus</name>
    <dbReference type="NCBI Taxonomy" id="210409"/>
    <lineage>
        <taxon>Eukaryota</taxon>
        <taxon>Metazoa</taxon>
        <taxon>Ecdysozoa</taxon>
        <taxon>Arthropoda</taxon>
        <taxon>Crustacea</taxon>
        <taxon>Multicrustacea</taxon>
        <taxon>Malacostraca</taxon>
        <taxon>Eumalacostraca</taxon>
        <taxon>Eucarida</taxon>
        <taxon>Decapoda</taxon>
        <taxon>Pleocyemata</taxon>
        <taxon>Brachyura</taxon>
        <taxon>Eubrachyura</taxon>
        <taxon>Portunoidea</taxon>
        <taxon>Portunidae</taxon>
        <taxon>Portuninae</taxon>
        <taxon>Portunus</taxon>
    </lineage>
</organism>
<feature type="region of interest" description="Disordered" evidence="1">
    <location>
        <begin position="262"/>
        <end position="285"/>
    </location>
</feature>
<keyword evidence="3" id="KW-1185">Reference proteome</keyword>
<protein>
    <submittedName>
        <fullName evidence="2">Uncharacterized protein</fullName>
    </submittedName>
</protein>
<proteinExistence type="predicted"/>
<evidence type="ECO:0000313" key="3">
    <source>
        <dbReference type="Proteomes" id="UP000324222"/>
    </source>
</evidence>
<sequence>MEEEEENGKEGVPQQGPQSPSSEDVVDRSAAPGRRSSSKTLLCHPPADSSSPTDSFASVKARNSRSSVRGPRLLVNRRSRSVKTKPRRARLSRTISIHESFATQRLSLHLEPTHWPLAPRIVSVSNTDSWESDTNHHLPGAANHFDRRKVSAPQRTPSRHGRARADKTSAVSRNSLVAGKAETHSRYERSVVEGVVAGEAAPEHPRLVRYIAQPAKLSPARNPSIRLDLLKDGHAEGIKSDAHGKGSPSMARRIRASLRWKKPRKGEETPGLRRGAVRRSTTTVTEHTRAKLLFVPRDDAGQVHVQPEAVRDVQGEEQLLHHDQDQHR</sequence>
<reference evidence="2 3" key="1">
    <citation type="submission" date="2019-05" db="EMBL/GenBank/DDBJ databases">
        <title>Another draft genome of Portunus trituberculatus and its Hox gene families provides insights of decapod evolution.</title>
        <authorList>
            <person name="Jeong J.-H."/>
            <person name="Song I."/>
            <person name="Kim S."/>
            <person name="Choi T."/>
            <person name="Kim D."/>
            <person name="Ryu S."/>
            <person name="Kim W."/>
        </authorList>
    </citation>
    <scope>NUCLEOTIDE SEQUENCE [LARGE SCALE GENOMIC DNA]</scope>
    <source>
        <tissue evidence="2">Muscle</tissue>
    </source>
</reference>
<feature type="region of interest" description="Disordered" evidence="1">
    <location>
        <begin position="132"/>
        <end position="182"/>
    </location>
</feature>
<evidence type="ECO:0000256" key="1">
    <source>
        <dbReference type="SAM" id="MobiDB-lite"/>
    </source>
</evidence>
<gene>
    <name evidence="2" type="ORF">E2C01_090618</name>
</gene>
<dbReference type="Proteomes" id="UP000324222">
    <property type="component" value="Unassembled WGS sequence"/>
</dbReference>
<dbReference type="AlphaFoldDB" id="A0A5B7JQU8"/>